<reference evidence="7" key="1">
    <citation type="submission" date="2011-03" db="EMBL/GenBank/DDBJ databases">
        <title>Draft genome sequence of Brevundimonas diminuta.</title>
        <authorList>
            <person name="Brown P.J.B."/>
            <person name="Buechlein A."/>
            <person name="Hemmerich C."/>
            <person name="Brun Y.V."/>
        </authorList>
    </citation>
    <scope>NUCLEOTIDE SEQUENCE [LARGE SCALE GENOMIC DNA]</scope>
    <source>
        <strain evidence="7">C19</strain>
    </source>
</reference>
<dbReference type="InterPro" id="IPR001129">
    <property type="entry name" value="Membr-assoc_MAPEG"/>
</dbReference>
<dbReference type="eggNOG" id="ENOG5032QYR">
    <property type="taxonomic scope" value="Bacteria"/>
</dbReference>
<feature type="transmembrane region" description="Helical" evidence="5">
    <location>
        <begin position="56"/>
        <end position="75"/>
    </location>
</feature>
<organism evidence="6 7">
    <name type="scientific">Asticcacaulis biprosthecium C19</name>
    <dbReference type="NCBI Taxonomy" id="715226"/>
    <lineage>
        <taxon>Bacteria</taxon>
        <taxon>Pseudomonadati</taxon>
        <taxon>Pseudomonadota</taxon>
        <taxon>Alphaproteobacteria</taxon>
        <taxon>Caulobacterales</taxon>
        <taxon>Caulobacteraceae</taxon>
        <taxon>Asticcacaulis</taxon>
    </lineage>
</organism>
<dbReference type="Pfam" id="PF01124">
    <property type="entry name" value="MAPEG"/>
    <property type="match status" value="1"/>
</dbReference>
<dbReference type="HOGENOM" id="CLU_2115932_0_0_5"/>
<evidence type="ECO:0000256" key="2">
    <source>
        <dbReference type="ARBA" id="ARBA00022692"/>
    </source>
</evidence>
<dbReference type="Proteomes" id="UP000006512">
    <property type="component" value="Unassembled WGS sequence"/>
</dbReference>
<gene>
    <name evidence="6" type="ORF">ABI_00990</name>
</gene>
<evidence type="ECO:0000313" key="6">
    <source>
        <dbReference type="EMBL" id="EGF93867.1"/>
    </source>
</evidence>
<keyword evidence="2 5" id="KW-0812">Transmembrane</keyword>
<dbReference type="AlphaFoldDB" id="F4QG56"/>
<evidence type="ECO:0000313" key="7">
    <source>
        <dbReference type="Proteomes" id="UP000006512"/>
    </source>
</evidence>
<keyword evidence="7" id="KW-1185">Reference proteome</keyword>
<feature type="transmembrane region" description="Helical" evidence="5">
    <location>
        <begin position="87"/>
        <end position="110"/>
    </location>
</feature>
<protein>
    <submittedName>
        <fullName evidence="6">Ribosomal protein L11</fullName>
    </submittedName>
</protein>
<dbReference type="EMBL" id="GL883076">
    <property type="protein sequence ID" value="EGF93867.1"/>
    <property type="molecule type" value="Genomic_DNA"/>
</dbReference>
<dbReference type="InterPro" id="IPR023352">
    <property type="entry name" value="MAPEG-like_dom_sf"/>
</dbReference>
<evidence type="ECO:0000256" key="4">
    <source>
        <dbReference type="ARBA" id="ARBA00023136"/>
    </source>
</evidence>
<keyword evidence="6" id="KW-0689">Ribosomal protein</keyword>
<keyword evidence="6" id="KW-0687">Ribonucleoprotein</keyword>
<dbReference type="GO" id="GO:0016020">
    <property type="term" value="C:membrane"/>
    <property type="evidence" value="ECO:0007669"/>
    <property type="project" value="UniProtKB-SubCell"/>
</dbReference>
<evidence type="ECO:0000256" key="3">
    <source>
        <dbReference type="ARBA" id="ARBA00022989"/>
    </source>
</evidence>
<evidence type="ECO:0000256" key="1">
    <source>
        <dbReference type="ARBA" id="ARBA00004370"/>
    </source>
</evidence>
<comment type="subcellular location">
    <subcellularLocation>
        <location evidence="1">Membrane</location>
    </subcellularLocation>
</comment>
<dbReference type="Gene3D" id="1.20.120.550">
    <property type="entry name" value="Membrane associated eicosanoid/glutathione metabolism-like domain"/>
    <property type="match status" value="1"/>
</dbReference>
<dbReference type="GO" id="GO:0005840">
    <property type="term" value="C:ribosome"/>
    <property type="evidence" value="ECO:0007669"/>
    <property type="project" value="UniProtKB-KW"/>
</dbReference>
<sequence>MVAHGRRHSPADINGAAFAPPSPKIAIAVAFLQNTLEQAMVAVFVNLALLLTVRDVAVPFVLCAVALFSIGRITFILGYGKGAGGRAFGMVLTVLPSLLFFVWTLTAVTLEAIS</sequence>
<evidence type="ECO:0000256" key="5">
    <source>
        <dbReference type="SAM" id="Phobius"/>
    </source>
</evidence>
<name>F4QG56_9CAUL</name>
<proteinExistence type="predicted"/>
<keyword evidence="4 5" id="KW-0472">Membrane</keyword>
<dbReference type="SUPFAM" id="SSF161084">
    <property type="entry name" value="MAPEG domain-like"/>
    <property type="match status" value="1"/>
</dbReference>
<keyword evidence="3 5" id="KW-1133">Transmembrane helix</keyword>
<accession>F4QG56</accession>